<sequence>MTEEETFFFLLVAGLANVSFALSCSSELRCKCSYVNNMLTADCSYLHLKKPPNFTKDVRRIDLSHNHLFEIPINMPSEIVYLNLKGNNIRYPQKSTLAQYKHLKWLYINDNCLWEGLKIWPSRFFENLTKLEFLTMRDNCPGIDEIHMMYPHEGFYGLSSLKHIEVNGLGQGNFGDAFEKNNSVEILTLSIEASACQIYNIKKDTLSVFKKATNITLFNCHLKYIEKGAFATLTELVYLDITENTDLSLSVLSNITYDLRNSKIKTLVANKLQCSNGLSLVLKIKHIINLQNTTLKELSLAGNRIALIEHKLMTYLPKSLKYLNVEDNPFIFGVYLYEGDFLSNLERLDIGHAGYYRPDYEISCNYNSDNCDQNEETPHTTQSEVATSSQNQTYQIPPKLKYLNIANQRMSFPTDLKHGVRISSRNSLTHLYASGNILDYIPSFFFSGLQHLQHADLSNNFCSNITRESFRDLNMLSLLNLSRNLLGGILKNQGSSDLFKFLPKLKILDLSNNLITYMPEKLFSFTKNIAILNLSNNEIETISFDLTSTLELQEIDLSFNKIMKLELDSMQKLEARRKIPLAINMANNSFTCNCKSLDFLRWIKESSNKQFLYIDTYECSFENGTNTLLKELEQIFASLEQDCRSYTTTVVIACILFTLTVFVVCLGIGYRYRWELRYIYYAEKRWLSAKDDRLLEIGGKYHFDVFVSYAESERQMFIPNLRLLQDNLDLRFCIHSRDFMPGVMIHENITNAIHYSKQTVCFVSKAFLKSEYCMYELQMAKMEGITRGTEDALLIVLVDGDIEDLHRVVNTNRVYLEYNKDHPEEFWNAFEHALKELSS</sequence>
<dbReference type="InterPro" id="IPR017241">
    <property type="entry name" value="Toll-like_receptor"/>
</dbReference>
<dbReference type="Gene3D" id="3.40.50.10140">
    <property type="entry name" value="Toll/interleukin-1 receptor homology (TIR) domain"/>
    <property type="match status" value="1"/>
</dbReference>
<keyword evidence="6" id="KW-0677">Repeat</keyword>
<evidence type="ECO:0000256" key="7">
    <source>
        <dbReference type="ARBA" id="ARBA00022989"/>
    </source>
</evidence>
<dbReference type="PANTHER" id="PTHR24365:SF541">
    <property type="entry name" value="PROTEIN TOLL-RELATED"/>
    <property type="match status" value="1"/>
</dbReference>
<keyword evidence="10" id="KW-0325">Glycoprotein</keyword>
<evidence type="ECO:0000313" key="15">
    <source>
        <dbReference type="RefSeq" id="XP_022312459.1"/>
    </source>
</evidence>
<proteinExistence type="inferred from homology"/>
<evidence type="ECO:0000256" key="12">
    <source>
        <dbReference type="SAM" id="SignalP"/>
    </source>
</evidence>
<dbReference type="SMART" id="SM00255">
    <property type="entry name" value="TIR"/>
    <property type="match status" value="1"/>
</dbReference>
<dbReference type="PROSITE" id="PS50104">
    <property type="entry name" value="TIR"/>
    <property type="match status" value="1"/>
</dbReference>
<dbReference type="InterPro" id="IPR035897">
    <property type="entry name" value="Toll_tir_struct_dom_sf"/>
</dbReference>
<keyword evidence="5 12" id="KW-0732">Signal</keyword>
<dbReference type="InterPro" id="IPR032675">
    <property type="entry name" value="LRR_dom_sf"/>
</dbReference>
<dbReference type="Pfam" id="PF13676">
    <property type="entry name" value="TIR_2"/>
    <property type="match status" value="1"/>
</dbReference>
<evidence type="ECO:0000313" key="14">
    <source>
        <dbReference type="Proteomes" id="UP000694844"/>
    </source>
</evidence>
<feature type="transmembrane region" description="Helical" evidence="11">
    <location>
        <begin position="650"/>
        <end position="670"/>
    </location>
</feature>
<reference evidence="15" key="1">
    <citation type="submission" date="2025-08" db="UniProtKB">
        <authorList>
            <consortium name="RefSeq"/>
        </authorList>
    </citation>
    <scope>IDENTIFICATION</scope>
    <source>
        <tissue evidence="15">Whole sample</tissue>
    </source>
</reference>
<evidence type="ECO:0000259" key="13">
    <source>
        <dbReference type="PROSITE" id="PS50104"/>
    </source>
</evidence>
<dbReference type="AlphaFoldDB" id="A0A8B8CBE0"/>
<gene>
    <name evidence="15" type="primary">LOC111117598</name>
</gene>
<evidence type="ECO:0000256" key="1">
    <source>
        <dbReference type="ARBA" id="ARBA00004479"/>
    </source>
</evidence>
<dbReference type="GO" id="GO:0005886">
    <property type="term" value="C:plasma membrane"/>
    <property type="evidence" value="ECO:0007669"/>
    <property type="project" value="TreeGrafter"/>
</dbReference>
<evidence type="ECO:0000256" key="11">
    <source>
        <dbReference type="SAM" id="Phobius"/>
    </source>
</evidence>
<evidence type="ECO:0000256" key="4">
    <source>
        <dbReference type="ARBA" id="ARBA00022692"/>
    </source>
</evidence>
<keyword evidence="3" id="KW-0433">Leucine-rich repeat</keyword>
<keyword evidence="8 11" id="KW-0472">Membrane</keyword>
<evidence type="ECO:0000256" key="2">
    <source>
        <dbReference type="ARBA" id="ARBA00009634"/>
    </source>
</evidence>
<dbReference type="GO" id="GO:0006955">
    <property type="term" value="P:immune response"/>
    <property type="evidence" value="ECO:0007669"/>
    <property type="project" value="InterPro"/>
</dbReference>
<dbReference type="SUPFAM" id="SSF52200">
    <property type="entry name" value="Toll/Interleukin receptor TIR domain"/>
    <property type="match status" value="1"/>
</dbReference>
<dbReference type="InterPro" id="IPR000157">
    <property type="entry name" value="TIR_dom"/>
</dbReference>
<feature type="signal peptide" evidence="12">
    <location>
        <begin position="1"/>
        <end position="21"/>
    </location>
</feature>
<feature type="chain" id="PRO_5034810675" evidence="12">
    <location>
        <begin position="22"/>
        <end position="839"/>
    </location>
</feature>
<evidence type="ECO:0000256" key="10">
    <source>
        <dbReference type="ARBA" id="ARBA00023180"/>
    </source>
</evidence>
<dbReference type="InterPro" id="IPR001611">
    <property type="entry name" value="Leu-rich_rpt"/>
</dbReference>
<dbReference type="SMART" id="SM00369">
    <property type="entry name" value="LRR_TYP"/>
    <property type="match status" value="2"/>
</dbReference>
<dbReference type="Pfam" id="PF13855">
    <property type="entry name" value="LRR_8"/>
    <property type="match status" value="2"/>
</dbReference>
<dbReference type="GeneID" id="111117598"/>
<dbReference type="PANTHER" id="PTHR24365">
    <property type="entry name" value="TOLL-LIKE RECEPTOR"/>
    <property type="match status" value="1"/>
</dbReference>
<name>A0A8B8CBE0_CRAVI</name>
<evidence type="ECO:0000256" key="9">
    <source>
        <dbReference type="ARBA" id="ARBA00023170"/>
    </source>
</evidence>
<keyword evidence="7 11" id="KW-1133">Transmembrane helix</keyword>
<dbReference type="GO" id="GO:0002224">
    <property type="term" value="P:toll-like receptor signaling pathway"/>
    <property type="evidence" value="ECO:0007669"/>
    <property type="project" value="InterPro"/>
</dbReference>
<dbReference type="KEGG" id="cvn:111117598"/>
<evidence type="ECO:0000256" key="3">
    <source>
        <dbReference type="ARBA" id="ARBA00022614"/>
    </source>
</evidence>
<keyword evidence="9" id="KW-0675">Receptor</keyword>
<comment type="subcellular location">
    <subcellularLocation>
        <location evidence="1">Membrane</location>
        <topology evidence="1">Single-pass type I membrane protein</topology>
    </subcellularLocation>
</comment>
<feature type="domain" description="TIR" evidence="13">
    <location>
        <begin position="701"/>
        <end position="838"/>
    </location>
</feature>
<keyword evidence="4 11" id="KW-0812">Transmembrane</keyword>
<dbReference type="PIRSF" id="PIRSF037595">
    <property type="entry name" value="Toll-like_receptor"/>
    <property type="match status" value="1"/>
</dbReference>
<dbReference type="InterPro" id="IPR003591">
    <property type="entry name" value="Leu-rich_rpt_typical-subtyp"/>
</dbReference>
<dbReference type="OrthoDB" id="6156376at2759"/>
<dbReference type="Gene3D" id="3.80.10.10">
    <property type="entry name" value="Ribonuclease Inhibitor"/>
    <property type="match status" value="4"/>
</dbReference>
<dbReference type="SUPFAM" id="SSF52058">
    <property type="entry name" value="L domain-like"/>
    <property type="match status" value="2"/>
</dbReference>
<evidence type="ECO:0000256" key="8">
    <source>
        <dbReference type="ARBA" id="ARBA00023136"/>
    </source>
</evidence>
<accession>A0A8B8CBE0</accession>
<evidence type="ECO:0000256" key="6">
    <source>
        <dbReference type="ARBA" id="ARBA00022737"/>
    </source>
</evidence>
<organism evidence="14 15">
    <name type="scientific">Crassostrea virginica</name>
    <name type="common">Eastern oyster</name>
    <dbReference type="NCBI Taxonomy" id="6565"/>
    <lineage>
        <taxon>Eukaryota</taxon>
        <taxon>Metazoa</taxon>
        <taxon>Spiralia</taxon>
        <taxon>Lophotrochozoa</taxon>
        <taxon>Mollusca</taxon>
        <taxon>Bivalvia</taxon>
        <taxon>Autobranchia</taxon>
        <taxon>Pteriomorphia</taxon>
        <taxon>Ostreida</taxon>
        <taxon>Ostreoidea</taxon>
        <taxon>Ostreidae</taxon>
        <taxon>Crassostrea</taxon>
    </lineage>
</organism>
<dbReference type="Proteomes" id="UP000694844">
    <property type="component" value="Chromosome 10"/>
</dbReference>
<dbReference type="PROSITE" id="PS51450">
    <property type="entry name" value="LRR"/>
    <property type="match status" value="1"/>
</dbReference>
<dbReference type="RefSeq" id="XP_022312459.1">
    <property type="nucleotide sequence ID" value="XM_022456751.1"/>
</dbReference>
<keyword evidence="14" id="KW-1185">Reference proteome</keyword>
<comment type="similarity">
    <text evidence="2">Belongs to the Toll-like receptor family.</text>
</comment>
<evidence type="ECO:0000256" key="5">
    <source>
        <dbReference type="ARBA" id="ARBA00022729"/>
    </source>
</evidence>
<dbReference type="GO" id="GO:0004888">
    <property type="term" value="F:transmembrane signaling receptor activity"/>
    <property type="evidence" value="ECO:0007669"/>
    <property type="project" value="InterPro"/>
</dbReference>
<protein>
    <submittedName>
        <fullName evidence="15">Toll-like receptor 6</fullName>
    </submittedName>
</protein>